<keyword evidence="2" id="KW-1185">Reference proteome</keyword>
<proteinExistence type="predicted"/>
<dbReference type="AlphaFoldDB" id="A0A4R7TB33"/>
<dbReference type="EMBL" id="SOCE01000001">
    <property type="protein sequence ID" value="TDU89175.1"/>
    <property type="molecule type" value="Genomic_DNA"/>
</dbReference>
<accession>A0A4R7TB33</accession>
<reference evidence="1 2" key="1">
    <citation type="submission" date="2019-03" db="EMBL/GenBank/DDBJ databases">
        <title>Genomic Encyclopedia of Type Strains, Phase III (KMG-III): the genomes of soil and plant-associated and newly described type strains.</title>
        <authorList>
            <person name="Whitman W."/>
        </authorList>
    </citation>
    <scope>NUCLEOTIDE SEQUENCE [LARGE SCALE GENOMIC DNA]</scope>
    <source>
        <strain evidence="1 2">VKM Ac-2575</strain>
    </source>
</reference>
<name>A0A4R7TB33_9ACTN</name>
<gene>
    <name evidence="1" type="ORF">EV138_2735</name>
</gene>
<evidence type="ECO:0000313" key="2">
    <source>
        <dbReference type="Proteomes" id="UP000295151"/>
    </source>
</evidence>
<organism evidence="1 2">
    <name type="scientific">Kribbella voronezhensis</name>
    <dbReference type="NCBI Taxonomy" id="2512212"/>
    <lineage>
        <taxon>Bacteria</taxon>
        <taxon>Bacillati</taxon>
        <taxon>Actinomycetota</taxon>
        <taxon>Actinomycetes</taxon>
        <taxon>Propionibacteriales</taxon>
        <taxon>Kribbellaceae</taxon>
        <taxon>Kribbella</taxon>
    </lineage>
</organism>
<sequence>MPGGCWTLAVSEYPTGAADSSLSDILETGPHLSKYSLNPTVCRGILTRTARRRRNLPPELRAALEQTAATATTEAAA</sequence>
<comment type="caution">
    <text evidence="1">The sequence shown here is derived from an EMBL/GenBank/DDBJ whole genome shotgun (WGS) entry which is preliminary data.</text>
</comment>
<protein>
    <submittedName>
        <fullName evidence="1">Uncharacterized protein</fullName>
    </submittedName>
</protein>
<evidence type="ECO:0000313" key="1">
    <source>
        <dbReference type="EMBL" id="TDU89175.1"/>
    </source>
</evidence>
<dbReference type="Proteomes" id="UP000295151">
    <property type="component" value="Unassembled WGS sequence"/>
</dbReference>